<dbReference type="OMA" id="HYSNFEE"/>
<keyword evidence="14" id="KW-1185">Reference proteome</keyword>
<dbReference type="InterPro" id="IPR001128">
    <property type="entry name" value="Cyt_P450"/>
</dbReference>
<feature type="transmembrane region" description="Helical" evidence="12">
    <location>
        <begin position="7"/>
        <end position="30"/>
    </location>
</feature>
<dbReference type="GO" id="GO:0016020">
    <property type="term" value="C:membrane"/>
    <property type="evidence" value="ECO:0007669"/>
    <property type="project" value="UniProtKB-SubCell"/>
</dbReference>
<keyword evidence="12" id="KW-0812">Transmembrane</keyword>
<keyword evidence="6 11" id="KW-0560">Oxidoreductase</keyword>
<keyword evidence="7 10" id="KW-0408">Iron</keyword>
<accession>A0A4Y7KW64</accession>
<organism evidence="13 14">
    <name type="scientific">Papaver somniferum</name>
    <name type="common">Opium poppy</name>
    <dbReference type="NCBI Taxonomy" id="3469"/>
    <lineage>
        <taxon>Eukaryota</taxon>
        <taxon>Viridiplantae</taxon>
        <taxon>Streptophyta</taxon>
        <taxon>Embryophyta</taxon>
        <taxon>Tracheophyta</taxon>
        <taxon>Spermatophyta</taxon>
        <taxon>Magnoliopsida</taxon>
        <taxon>Ranunculales</taxon>
        <taxon>Papaveraceae</taxon>
        <taxon>Papaveroideae</taxon>
        <taxon>Papaver</taxon>
    </lineage>
</organism>
<evidence type="ECO:0000256" key="9">
    <source>
        <dbReference type="ARBA" id="ARBA00023136"/>
    </source>
</evidence>
<dbReference type="InterPro" id="IPR017972">
    <property type="entry name" value="Cyt_P450_CS"/>
</dbReference>
<comment type="subcellular location">
    <subcellularLocation>
        <location evidence="2">Membrane</location>
    </subcellularLocation>
</comment>
<dbReference type="EMBL" id="CM010723">
    <property type="protein sequence ID" value="RZC76155.1"/>
    <property type="molecule type" value="Genomic_DNA"/>
</dbReference>
<dbReference type="FunFam" id="1.10.630.10:FF:000019">
    <property type="entry name" value="Cytochrome P450 family protein"/>
    <property type="match status" value="1"/>
</dbReference>
<reference evidence="13 14" key="1">
    <citation type="journal article" date="2018" name="Science">
        <title>The opium poppy genome and morphinan production.</title>
        <authorList>
            <person name="Guo L."/>
            <person name="Winzer T."/>
            <person name="Yang X."/>
            <person name="Li Y."/>
            <person name="Ning Z."/>
            <person name="He Z."/>
            <person name="Teodor R."/>
            <person name="Lu Y."/>
            <person name="Bowser T.A."/>
            <person name="Graham I.A."/>
            <person name="Ye K."/>
        </authorList>
    </citation>
    <scope>NUCLEOTIDE SEQUENCE [LARGE SCALE GENOMIC DNA]</scope>
    <source>
        <strain evidence="14">cv. HN1</strain>
        <tissue evidence="13">Leaves</tissue>
    </source>
</reference>
<keyword evidence="8 11" id="KW-0503">Monooxygenase</keyword>
<keyword evidence="5 10" id="KW-0479">Metal-binding</keyword>
<evidence type="ECO:0000256" key="1">
    <source>
        <dbReference type="ARBA" id="ARBA00001971"/>
    </source>
</evidence>
<proteinExistence type="inferred from homology"/>
<evidence type="ECO:0000256" key="4">
    <source>
        <dbReference type="ARBA" id="ARBA00022617"/>
    </source>
</evidence>
<evidence type="ECO:0000256" key="8">
    <source>
        <dbReference type="ARBA" id="ARBA00023033"/>
    </source>
</evidence>
<evidence type="ECO:0008006" key="15">
    <source>
        <dbReference type="Google" id="ProtNLM"/>
    </source>
</evidence>
<comment type="cofactor">
    <cofactor evidence="1 10">
        <name>heme</name>
        <dbReference type="ChEBI" id="CHEBI:30413"/>
    </cofactor>
</comment>
<evidence type="ECO:0000256" key="7">
    <source>
        <dbReference type="ARBA" id="ARBA00023004"/>
    </source>
</evidence>
<evidence type="ECO:0000256" key="5">
    <source>
        <dbReference type="ARBA" id="ARBA00022723"/>
    </source>
</evidence>
<dbReference type="Proteomes" id="UP000316621">
    <property type="component" value="Chromosome 9"/>
</dbReference>
<dbReference type="GO" id="GO:0020037">
    <property type="term" value="F:heme binding"/>
    <property type="evidence" value="ECO:0007669"/>
    <property type="project" value="InterPro"/>
</dbReference>
<dbReference type="GO" id="GO:0005506">
    <property type="term" value="F:iron ion binding"/>
    <property type="evidence" value="ECO:0007669"/>
    <property type="project" value="InterPro"/>
</dbReference>
<dbReference type="PRINTS" id="PR00463">
    <property type="entry name" value="EP450I"/>
</dbReference>
<dbReference type="OrthoDB" id="1103324at2759"/>
<dbReference type="GO" id="GO:0033075">
    <property type="term" value="P:isoquinoline alkaloid biosynthetic process"/>
    <property type="evidence" value="ECO:0007669"/>
    <property type="project" value="UniProtKB-ARBA"/>
</dbReference>
<dbReference type="PROSITE" id="PS00086">
    <property type="entry name" value="CYTOCHROME_P450"/>
    <property type="match status" value="1"/>
</dbReference>
<dbReference type="Pfam" id="PF00067">
    <property type="entry name" value="p450"/>
    <property type="match status" value="1"/>
</dbReference>
<dbReference type="InterPro" id="IPR002401">
    <property type="entry name" value="Cyt_P450_E_grp-I"/>
</dbReference>
<evidence type="ECO:0000256" key="11">
    <source>
        <dbReference type="RuleBase" id="RU000461"/>
    </source>
</evidence>
<dbReference type="AlphaFoldDB" id="A0A4Y7KW64"/>
<dbReference type="GO" id="GO:0004497">
    <property type="term" value="F:monooxygenase activity"/>
    <property type="evidence" value="ECO:0007669"/>
    <property type="project" value="UniProtKB-KW"/>
</dbReference>
<evidence type="ECO:0000256" key="10">
    <source>
        <dbReference type="PIRSR" id="PIRSR602401-1"/>
    </source>
</evidence>
<protein>
    <recommendedName>
        <fullName evidence="15">Cytochrome P450</fullName>
    </recommendedName>
</protein>
<evidence type="ECO:0000256" key="3">
    <source>
        <dbReference type="ARBA" id="ARBA00010617"/>
    </source>
</evidence>
<feature type="binding site" description="axial binding residue" evidence="10">
    <location>
        <position position="454"/>
    </location>
    <ligand>
        <name>heme</name>
        <dbReference type="ChEBI" id="CHEBI:30413"/>
    </ligand>
    <ligandPart>
        <name>Fe</name>
        <dbReference type="ChEBI" id="CHEBI:18248"/>
    </ligandPart>
</feature>
<evidence type="ECO:0000256" key="6">
    <source>
        <dbReference type="ARBA" id="ARBA00023002"/>
    </source>
</evidence>
<evidence type="ECO:0000313" key="14">
    <source>
        <dbReference type="Proteomes" id="UP000316621"/>
    </source>
</evidence>
<dbReference type="PANTHER" id="PTHR47943">
    <property type="entry name" value="CYTOCHROME P450 93A3-LIKE"/>
    <property type="match status" value="1"/>
</dbReference>
<evidence type="ECO:0000256" key="12">
    <source>
        <dbReference type="SAM" id="Phobius"/>
    </source>
</evidence>
<dbReference type="PRINTS" id="PR00385">
    <property type="entry name" value="P450"/>
</dbReference>
<name>A0A4Y7KW64_PAPSO</name>
<keyword evidence="4 10" id="KW-0349">Heme</keyword>
<keyword evidence="9 12" id="KW-0472">Membrane</keyword>
<dbReference type="SUPFAM" id="SSF48264">
    <property type="entry name" value="Cytochrome P450"/>
    <property type="match status" value="1"/>
</dbReference>
<gene>
    <name evidence="13" type="ORF">C5167_002240</name>
</gene>
<dbReference type="PANTHER" id="PTHR47943:SF8">
    <property type="entry name" value="CYTOCHROME P450"/>
    <property type="match status" value="1"/>
</dbReference>
<dbReference type="Gramene" id="RZC76155">
    <property type="protein sequence ID" value="RZC76155"/>
    <property type="gene ID" value="C5167_002240"/>
</dbReference>
<dbReference type="GO" id="GO:0016705">
    <property type="term" value="F:oxidoreductase activity, acting on paired donors, with incorporation or reduction of molecular oxygen"/>
    <property type="evidence" value="ECO:0007669"/>
    <property type="project" value="InterPro"/>
</dbReference>
<dbReference type="Gene3D" id="1.10.630.10">
    <property type="entry name" value="Cytochrome P450"/>
    <property type="match status" value="1"/>
</dbReference>
<sequence>MLSVYDLLFYIIIFFVSLVFMVLLGTYWNYGSKKYNLPPSPLSLPIIGHLHLLDTFPNRSFQKLSSRYGPIFYLRLGSHPCVVASSPELAKELLMNNEKKFLTHPASIAIHHVTYESSGFAFCSYGPYWKFMKKLVMSQFLGGSALVQLQPVRKDEIRRLVRYLVNKSKDGEIVNVTDELMKLSTNIVTRMMVTNRYSTDGKDAQDEELRNLIREVSGIFGLLNVHDFLDFIPGFFDFQGVLKTAKDVRRRYDVLLEEIILEREETRKMRKGDEERDVLDMLLDAVADKNSDVKITRDNVKAVVLDIVTAGTDTSAGAVEWGLAELINHPRLFKKAREEIDSVVGVKNRLVEESDLPDLPYLQAIFKEILRLHPPVPLLIRDSTQDCKVGGYDIPANTRLFVNVWSMNRNPKYWKDPLEFKPERFLANENTGENYDVKGQHFEFLPFGTGRRGCPGMWLSLVEVPTVLAAMIQCFDWKTVDNERMIDMSERFGLTLPKADPLTLIPVTRFDPSVAV</sequence>
<evidence type="ECO:0000256" key="2">
    <source>
        <dbReference type="ARBA" id="ARBA00004370"/>
    </source>
</evidence>
<comment type="similarity">
    <text evidence="3 11">Belongs to the cytochrome P450 family.</text>
</comment>
<evidence type="ECO:0000313" key="13">
    <source>
        <dbReference type="EMBL" id="RZC76155.1"/>
    </source>
</evidence>
<keyword evidence="12" id="KW-1133">Transmembrane helix</keyword>
<dbReference type="STRING" id="3469.A0A4Y7KW64"/>
<dbReference type="InterPro" id="IPR036396">
    <property type="entry name" value="Cyt_P450_sf"/>
</dbReference>